<dbReference type="Gene3D" id="3.20.20.140">
    <property type="entry name" value="Metal-dependent hydrolases"/>
    <property type="match status" value="1"/>
</dbReference>
<evidence type="ECO:0000256" key="5">
    <source>
        <dbReference type="ARBA" id="ARBA00022801"/>
    </source>
</evidence>
<dbReference type="GO" id="GO:0005829">
    <property type="term" value="C:cytosol"/>
    <property type="evidence" value="ECO:0007669"/>
    <property type="project" value="TreeGrafter"/>
</dbReference>
<comment type="similarity">
    <text evidence="2 8">Belongs to the metallo-dependent hydrolases superfamily. ATZ/TRZ family.</text>
</comment>
<comment type="cofactor">
    <cofactor evidence="8">
        <name>Zn(2+)</name>
        <dbReference type="ChEBI" id="CHEBI:29105"/>
    </cofactor>
    <text evidence="8">Binds 1 zinc ion per subunit.</text>
</comment>
<dbReference type="SUPFAM" id="SSF51556">
    <property type="entry name" value="Metallo-dependent hydrolases"/>
    <property type="match status" value="1"/>
</dbReference>
<dbReference type="NCBIfam" id="TIGR02967">
    <property type="entry name" value="guan_deamin"/>
    <property type="match status" value="1"/>
</dbReference>
<dbReference type="PANTHER" id="PTHR11271">
    <property type="entry name" value="GUANINE DEAMINASE"/>
    <property type="match status" value="1"/>
</dbReference>
<evidence type="ECO:0000256" key="3">
    <source>
        <dbReference type="ARBA" id="ARBA00012781"/>
    </source>
</evidence>
<evidence type="ECO:0000259" key="9">
    <source>
        <dbReference type="Pfam" id="PF01979"/>
    </source>
</evidence>
<reference evidence="11" key="1">
    <citation type="journal article" date="2019" name="Int. J. Syst. Evol. Microbiol.">
        <title>The Global Catalogue of Microorganisms (GCM) 10K type strain sequencing project: providing services to taxonomists for standard genome sequencing and annotation.</title>
        <authorList>
            <consortium name="The Broad Institute Genomics Platform"/>
            <consortium name="The Broad Institute Genome Sequencing Center for Infectious Disease"/>
            <person name="Wu L."/>
            <person name="Ma J."/>
        </authorList>
    </citation>
    <scope>NUCLEOTIDE SEQUENCE [LARGE SCALE GENOMIC DNA]</scope>
    <source>
        <strain evidence="11">CGMCC 1.10130</strain>
    </source>
</reference>
<dbReference type="InterPro" id="IPR014311">
    <property type="entry name" value="Guanine_deaminase"/>
</dbReference>
<keyword evidence="11" id="KW-1185">Reference proteome</keyword>
<sequence>MTSNCSAFRARILHFTDIPNPRTGAGFEYFDDGVLVVEQGRVRSLDSAANMAAQGFDLSQCQHFPDHLLLPGFIDSHIHSPQTDVIVSYGEQLLDWLNKFTFPNELKFSCFQHCEQKASEFLDILLENGTTSAMVFTTVFAQSTDAFFKMAQQRNMRMMAGKVMMDRNAPPGLCDTPEQSERECRALIEKWHKVGRMRYALTPRFAPTSTPQQLAVAGRLYHDYPGLYLQTHLSENVKEVAWIKELFPKAKDYLDVYDHYGLLGTRSVFAHGIHLSDREVSRLADTGSGIAFCPTSNLFIGSGLMDMARLEKAGIPVSIATDVGGGTSFSLLRTLAEAYKVLQLQEQNLHPLKGLYMATLGNARSLMLDGYIGNFESNKEADFVLLNLTPNRLQKARQAVANSLEDTLFSLMMLGDEMNVDRTYIMGNLAFQRHGHNQGEMQWMR</sequence>
<protein>
    <recommendedName>
        <fullName evidence="3 7">Guanine deaminase</fullName>
        <shortName evidence="8">Guanase</shortName>
        <ecNumber evidence="3 7">3.5.4.3</ecNumber>
    </recommendedName>
    <alternativeName>
        <fullName evidence="8">Guanine aminohydrolase</fullName>
    </alternativeName>
</protein>
<accession>A0A8J2XNF4</accession>
<dbReference type="OrthoDB" id="9787621at2"/>
<dbReference type="InterPro" id="IPR006680">
    <property type="entry name" value="Amidohydro-rel"/>
</dbReference>
<evidence type="ECO:0000256" key="1">
    <source>
        <dbReference type="ARBA" id="ARBA00004984"/>
    </source>
</evidence>
<dbReference type="FunFam" id="3.20.20.140:FF:000022">
    <property type="entry name" value="Guanine deaminase"/>
    <property type="match status" value="1"/>
</dbReference>
<dbReference type="InterPro" id="IPR011059">
    <property type="entry name" value="Metal-dep_hydrolase_composite"/>
</dbReference>
<evidence type="ECO:0000313" key="10">
    <source>
        <dbReference type="EMBL" id="GGA72835.1"/>
    </source>
</evidence>
<dbReference type="NCBIfam" id="NF006679">
    <property type="entry name" value="PRK09228.1"/>
    <property type="match status" value="1"/>
</dbReference>
<dbReference type="AlphaFoldDB" id="A0A8J2XNF4"/>
<dbReference type="PANTHER" id="PTHR11271:SF6">
    <property type="entry name" value="GUANINE DEAMINASE"/>
    <property type="match status" value="1"/>
</dbReference>
<keyword evidence="6 8" id="KW-0862">Zinc</keyword>
<feature type="domain" description="Amidohydrolase-related" evidence="9">
    <location>
        <begin position="69"/>
        <end position="429"/>
    </location>
</feature>
<evidence type="ECO:0000313" key="11">
    <source>
        <dbReference type="Proteomes" id="UP000619743"/>
    </source>
</evidence>
<comment type="function">
    <text evidence="8">Catalyzes the hydrolytic deamination of guanine, producing xanthine and ammonia.</text>
</comment>
<proteinExistence type="inferred from homology"/>
<organism evidence="10 11">
    <name type="scientific">Neiella marina</name>
    <dbReference type="NCBI Taxonomy" id="508461"/>
    <lineage>
        <taxon>Bacteria</taxon>
        <taxon>Pseudomonadati</taxon>
        <taxon>Pseudomonadota</taxon>
        <taxon>Gammaproteobacteria</taxon>
        <taxon>Alteromonadales</taxon>
        <taxon>Echinimonadaceae</taxon>
        <taxon>Neiella</taxon>
    </lineage>
</organism>
<dbReference type="EMBL" id="BMDX01000005">
    <property type="protein sequence ID" value="GGA72835.1"/>
    <property type="molecule type" value="Genomic_DNA"/>
</dbReference>
<keyword evidence="4 8" id="KW-0479">Metal-binding</keyword>
<dbReference type="GO" id="GO:0008892">
    <property type="term" value="F:guanine deaminase activity"/>
    <property type="evidence" value="ECO:0007669"/>
    <property type="project" value="UniProtKB-UniRule"/>
</dbReference>
<dbReference type="GO" id="GO:0008270">
    <property type="term" value="F:zinc ion binding"/>
    <property type="evidence" value="ECO:0007669"/>
    <property type="project" value="UniProtKB-UniRule"/>
</dbReference>
<comment type="pathway">
    <text evidence="1 8">Purine metabolism; guanine degradation; xanthine from guanine: step 1/1.</text>
</comment>
<dbReference type="InterPro" id="IPR032466">
    <property type="entry name" value="Metal_Hydrolase"/>
</dbReference>
<dbReference type="Pfam" id="PF01979">
    <property type="entry name" value="Amidohydro_1"/>
    <property type="match status" value="1"/>
</dbReference>
<dbReference type="Proteomes" id="UP000619743">
    <property type="component" value="Unassembled WGS sequence"/>
</dbReference>
<dbReference type="InterPro" id="IPR051607">
    <property type="entry name" value="Metallo-dep_hydrolases"/>
</dbReference>
<evidence type="ECO:0000256" key="2">
    <source>
        <dbReference type="ARBA" id="ARBA00006745"/>
    </source>
</evidence>
<evidence type="ECO:0000256" key="4">
    <source>
        <dbReference type="ARBA" id="ARBA00022723"/>
    </source>
</evidence>
<comment type="catalytic activity">
    <reaction evidence="8">
        <text>guanine + H2O + H(+) = xanthine + NH4(+)</text>
        <dbReference type="Rhea" id="RHEA:14665"/>
        <dbReference type="ChEBI" id="CHEBI:15377"/>
        <dbReference type="ChEBI" id="CHEBI:15378"/>
        <dbReference type="ChEBI" id="CHEBI:16235"/>
        <dbReference type="ChEBI" id="CHEBI:17712"/>
        <dbReference type="ChEBI" id="CHEBI:28938"/>
        <dbReference type="EC" id="3.5.4.3"/>
    </reaction>
</comment>
<dbReference type="RefSeq" id="WP_087505312.1">
    <property type="nucleotide sequence ID" value="NZ_BMDX01000005.1"/>
</dbReference>
<evidence type="ECO:0000256" key="7">
    <source>
        <dbReference type="NCBIfam" id="TIGR02967"/>
    </source>
</evidence>
<keyword evidence="5 8" id="KW-0378">Hydrolase</keyword>
<evidence type="ECO:0000256" key="8">
    <source>
        <dbReference type="RuleBase" id="RU366009"/>
    </source>
</evidence>
<evidence type="ECO:0000256" key="6">
    <source>
        <dbReference type="ARBA" id="ARBA00022833"/>
    </source>
</evidence>
<dbReference type="GO" id="GO:0006147">
    <property type="term" value="P:guanine catabolic process"/>
    <property type="evidence" value="ECO:0007669"/>
    <property type="project" value="UniProtKB-UniRule"/>
</dbReference>
<comment type="caution">
    <text evidence="10">The sequence shown here is derived from an EMBL/GenBank/DDBJ whole genome shotgun (WGS) entry which is preliminary data.</text>
</comment>
<gene>
    <name evidence="10" type="ORF">GCM10011369_13230</name>
</gene>
<dbReference type="EC" id="3.5.4.3" evidence="3 7"/>
<dbReference type="Gene3D" id="2.30.40.10">
    <property type="entry name" value="Urease, subunit C, domain 1"/>
    <property type="match status" value="1"/>
</dbReference>
<dbReference type="UniPathway" id="UPA00603">
    <property type="reaction ID" value="UER00660"/>
</dbReference>
<name>A0A8J2XNF4_9GAMM</name>
<dbReference type="SUPFAM" id="SSF51338">
    <property type="entry name" value="Composite domain of metallo-dependent hydrolases"/>
    <property type="match status" value="1"/>
</dbReference>